<accession>A0A9N9BP44</accession>
<organism evidence="1 2">
    <name type="scientific">Dentiscutata erythropus</name>
    <dbReference type="NCBI Taxonomy" id="1348616"/>
    <lineage>
        <taxon>Eukaryota</taxon>
        <taxon>Fungi</taxon>
        <taxon>Fungi incertae sedis</taxon>
        <taxon>Mucoromycota</taxon>
        <taxon>Glomeromycotina</taxon>
        <taxon>Glomeromycetes</taxon>
        <taxon>Diversisporales</taxon>
        <taxon>Gigasporaceae</taxon>
        <taxon>Dentiscutata</taxon>
    </lineage>
</organism>
<dbReference type="EMBL" id="CAJVPY010002800">
    <property type="protein sequence ID" value="CAG8572386.1"/>
    <property type="molecule type" value="Genomic_DNA"/>
</dbReference>
<gene>
    <name evidence="1" type="ORF">DERYTH_LOCUS6271</name>
</gene>
<reference evidence="1" key="1">
    <citation type="submission" date="2021-06" db="EMBL/GenBank/DDBJ databases">
        <authorList>
            <person name="Kallberg Y."/>
            <person name="Tangrot J."/>
            <person name="Rosling A."/>
        </authorList>
    </citation>
    <scope>NUCLEOTIDE SEQUENCE</scope>
    <source>
        <strain evidence="1">MA453B</strain>
    </source>
</reference>
<dbReference type="AlphaFoldDB" id="A0A9N9BP44"/>
<keyword evidence="2" id="KW-1185">Reference proteome</keyword>
<evidence type="ECO:0000313" key="1">
    <source>
        <dbReference type="EMBL" id="CAG8572386.1"/>
    </source>
</evidence>
<dbReference type="OrthoDB" id="2322026at2759"/>
<proteinExistence type="predicted"/>
<comment type="caution">
    <text evidence="1">The sequence shown here is derived from an EMBL/GenBank/DDBJ whole genome shotgun (WGS) entry which is preliminary data.</text>
</comment>
<evidence type="ECO:0000313" key="2">
    <source>
        <dbReference type="Proteomes" id="UP000789405"/>
    </source>
</evidence>
<dbReference type="Proteomes" id="UP000789405">
    <property type="component" value="Unassembled WGS sequence"/>
</dbReference>
<protein>
    <submittedName>
        <fullName evidence="1">22575_t:CDS:1</fullName>
    </submittedName>
</protein>
<name>A0A9N9BP44_9GLOM</name>
<sequence length="108" mass="12702">MEWIMGKCKQFLRFIQNNSTANRIKKEPSDENHFFYRNILVDKNQKVGGGQEGKQPLLKDSDQHSIAPTLGEETFIEILFNEKNQDDYQEINNNELSLEKKKIKIYPI</sequence>